<reference evidence="2 3" key="1">
    <citation type="submission" date="2017-11" db="EMBL/GenBank/DDBJ databases">
        <title>Evolution of Phototrophy in the Chloroflexi Phylum Driven by Horizontal Gene Transfer.</title>
        <authorList>
            <person name="Ward L.M."/>
            <person name="Hemp J."/>
            <person name="Shih P.M."/>
            <person name="Mcglynn S.E."/>
            <person name="Fischer W."/>
        </authorList>
    </citation>
    <scope>NUCLEOTIDE SEQUENCE [LARGE SCALE GENOMIC DNA]</scope>
    <source>
        <strain evidence="2">JP3_7</strain>
    </source>
</reference>
<gene>
    <name evidence="2" type="ORF">CUN48_07955</name>
</gene>
<proteinExistence type="predicted"/>
<protein>
    <recommendedName>
        <fullName evidence="1">Methyltransferase type 11 domain-containing protein</fullName>
    </recommendedName>
</protein>
<accession>A0A2M8QCM8</accession>
<evidence type="ECO:0000259" key="1">
    <source>
        <dbReference type="Pfam" id="PF08241"/>
    </source>
</evidence>
<evidence type="ECO:0000313" key="3">
    <source>
        <dbReference type="Proteomes" id="UP000230790"/>
    </source>
</evidence>
<comment type="caution">
    <text evidence="2">The sequence shown here is derived from an EMBL/GenBank/DDBJ whole genome shotgun (WGS) entry which is preliminary data.</text>
</comment>
<evidence type="ECO:0000313" key="2">
    <source>
        <dbReference type="EMBL" id="PJF47566.1"/>
    </source>
</evidence>
<feature type="domain" description="Methyltransferase type 11" evidence="1">
    <location>
        <begin position="69"/>
        <end position="107"/>
    </location>
</feature>
<dbReference type="EMBL" id="PGTN01000043">
    <property type="protein sequence ID" value="PJF47566.1"/>
    <property type="molecule type" value="Genomic_DNA"/>
</dbReference>
<dbReference type="Pfam" id="PF08241">
    <property type="entry name" value="Methyltransf_11"/>
    <property type="match status" value="1"/>
</dbReference>
<dbReference type="SUPFAM" id="SSF53335">
    <property type="entry name" value="S-adenosyl-L-methionine-dependent methyltransferases"/>
    <property type="match status" value="1"/>
</dbReference>
<dbReference type="AlphaFoldDB" id="A0A2M8QCM8"/>
<name>A0A2M8QCM8_9CHLR</name>
<dbReference type="GO" id="GO:0008757">
    <property type="term" value="F:S-adenosylmethionine-dependent methyltransferase activity"/>
    <property type="evidence" value="ECO:0007669"/>
    <property type="project" value="InterPro"/>
</dbReference>
<dbReference type="Proteomes" id="UP000230790">
    <property type="component" value="Unassembled WGS sequence"/>
</dbReference>
<dbReference type="InterPro" id="IPR013216">
    <property type="entry name" value="Methyltransf_11"/>
</dbReference>
<organism evidence="2 3">
    <name type="scientific">Candidatus Thermofonsia Clade 3 bacterium</name>
    <dbReference type="NCBI Taxonomy" id="2364212"/>
    <lineage>
        <taxon>Bacteria</taxon>
        <taxon>Bacillati</taxon>
        <taxon>Chloroflexota</taxon>
        <taxon>Candidatus Thermofontia</taxon>
        <taxon>Candidatus Thermofonsia Clade 3</taxon>
    </lineage>
</organism>
<dbReference type="InterPro" id="IPR029063">
    <property type="entry name" value="SAM-dependent_MTases_sf"/>
</dbReference>
<dbReference type="Gene3D" id="3.40.50.150">
    <property type="entry name" value="Vaccinia Virus protein VP39"/>
    <property type="match status" value="1"/>
</dbReference>
<sequence length="234" mass="26328">MRPAHWFLPYDLYERHQVVAQMIASHGGEIRRVLDVGGRVGLLSRFVACPVVSVNVDGSGDVQYGGDCLPFAPASFDVVTAIDTLEHLPRERRLGFVQDCLRVARRAVILAAPFGSPGHAESEARLNALHTQLIGRPHPYLSEHIAYGLLDWDEVQMLIARSGATESRLLFAGDYRREARHFTAAMRGRARQGWRARGEALLWHWRSRAILTPLHLSDQPQPYSNRFFMELVPG</sequence>